<comment type="similarity">
    <text evidence="1">Belongs to the AHA1 family.</text>
</comment>
<dbReference type="RefSeq" id="WP_046910389.1">
    <property type="nucleotide sequence ID" value="NZ_BAAAXG010000024.1"/>
</dbReference>
<gene>
    <name evidence="3" type="ORF">VO63_25830</name>
</gene>
<keyword evidence="4" id="KW-1185">Reference proteome</keyword>
<evidence type="ECO:0000256" key="1">
    <source>
        <dbReference type="ARBA" id="ARBA00006817"/>
    </source>
</evidence>
<dbReference type="Pfam" id="PF08327">
    <property type="entry name" value="AHSA1"/>
    <property type="match status" value="1"/>
</dbReference>
<dbReference type="OrthoDB" id="9803476at2"/>
<dbReference type="AlphaFoldDB" id="A0A2P2GHM8"/>
<evidence type="ECO:0000259" key="2">
    <source>
        <dbReference type="Pfam" id="PF08327"/>
    </source>
</evidence>
<dbReference type="Proteomes" id="UP000265325">
    <property type="component" value="Unassembled WGS sequence"/>
</dbReference>
<dbReference type="InterPro" id="IPR013538">
    <property type="entry name" value="ASHA1/2-like_C"/>
</dbReference>
<sequence length="147" mass="15865">MTTENDTSAPGGTSDAITCEKFLPHPPAAVWKALTDPELHARWWAAGDVKPVVGHRFTLDMGNNFGHQSCEVTEVDAERLLAYRFAEGTLDTTLTWTLHPEDGGTRLVLNHTGFDLDSPMGRQALAGMGHGWPRVLDNLATTLAGAA</sequence>
<dbReference type="SUPFAM" id="SSF55961">
    <property type="entry name" value="Bet v1-like"/>
    <property type="match status" value="1"/>
</dbReference>
<proteinExistence type="inferred from homology"/>
<name>A0A2P2GHM8_STREW</name>
<accession>A0A2P2GHM8</accession>
<organism evidence="3 4">
    <name type="scientific">Streptomyces showdoensis</name>
    <dbReference type="NCBI Taxonomy" id="68268"/>
    <lineage>
        <taxon>Bacteria</taxon>
        <taxon>Bacillati</taxon>
        <taxon>Actinomycetota</taxon>
        <taxon>Actinomycetes</taxon>
        <taxon>Kitasatosporales</taxon>
        <taxon>Streptomycetaceae</taxon>
        <taxon>Streptomyces</taxon>
    </lineage>
</organism>
<dbReference type="CDD" id="cd07814">
    <property type="entry name" value="SRPBCC_CalC_Aha1-like"/>
    <property type="match status" value="1"/>
</dbReference>
<comment type="caution">
    <text evidence="3">The sequence shown here is derived from an EMBL/GenBank/DDBJ whole genome shotgun (WGS) entry which is preliminary data.</text>
</comment>
<dbReference type="InterPro" id="IPR023393">
    <property type="entry name" value="START-like_dom_sf"/>
</dbReference>
<evidence type="ECO:0000313" key="4">
    <source>
        <dbReference type="Proteomes" id="UP000265325"/>
    </source>
</evidence>
<protein>
    <submittedName>
        <fullName evidence="3">Polyketide cyclase</fullName>
    </submittedName>
</protein>
<feature type="domain" description="Activator of Hsp90 ATPase homologue 1/2-like C-terminal" evidence="2">
    <location>
        <begin position="25"/>
        <end position="143"/>
    </location>
</feature>
<dbReference type="EMBL" id="LAQS01000045">
    <property type="protein sequence ID" value="KKZ71021.1"/>
    <property type="molecule type" value="Genomic_DNA"/>
</dbReference>
<reference evidence="3 4" key="1">
    <citation type="submission" date="2015-05" db="EMBL/GenBank/DDBJ databases">
        <title>Draft Genome assembly of Streptomyces showdoensis.</title>
        <authorList>
            <person name="Thapa K.K."/>
            <person name="Metsa-Ketela M."/>
        </authorList>
    </citation>
    <scope>NUCLEOTIDE SEQUENCE [LARGE SCALE GENOMIC DNA]</scope>
    <source>
        <strain evidence="3 4">ATCC 15227</strain>
    </source>
</reference>
<dbReference type="Gene3D" id="3.30.530.20">
    <property type="match status" value="1"/>
</dbReference>
<evidence type="ECO:0000313" key="3">
    <source>
        <dbReference type="EMBL" id="KKZ71021.1"/>
    </source>
</evidence>